<reference evidence="2 3" key="1">
    <citation type="submission" date="2021-06" db="EMBL/GenBank/DDBJ databases">
        <authorList>
            <person name="Palmer J.M."/>
        </authorList>
    </citation>
    <scope>NUCLEOTIDE SEQUENCE [LARGE SCALE GENOMIC DNA]</scope>
    <source>
        <strain evidence="2 3">XC_2019</strain>
        <tissue evidence="2">Muscle</tissue>
    </source>
</reference>
<dbReference type="Gene3D" id="3.30.70.330">
    <property type="match status" value="1"/>
</dbReference>
<evidence type="ECO:0000313" key="3">
    <source>
        <dbReference type="Proteomes" id="UP001434883"/>
    </source>
</evidence>
<name>A0ABV0S2Y3_9TELE</name>
<dbReference type="InterPro" id="IPR012677">
    <property type="entry name" value="Nucleotide-bd_a/b_plait_sf"/>
</dbReference>
<dbReference type="Proteomes" id="UP001434883">
    <property type="component" value="Unassembled WGS sequence"/>
</dbReference>
<keyword evidence="3" id="KW-1185">Reference proteome</keyword>
<dbReference type="EMBL" id="JAHRIN010064089">
    <property type="protein sequence ID" value="MEQ2213907.1"/>
    <property type="molecule type" value="Genomic_DNA"/>
</dbReference>
<comment type="caution">
    <text evidence="2">The sequence shown here is derived from an EMBL/GenBank/DDBJ whole genome shotgun (WGS) entry which is preliminary data.</text>
</comment>
<feature type="non-terminal residue" evidence="2">
    <location>
        <position position="1"/>
    </location>
</feature>
<feature type="compositionally biased region" description="Low complexity" evidence="1">
    <location>
        <begin position="62"/>
        <end position="85"/>
    </location>
</feature>
<gene>
    <name evidence="2" type="ORF">XENOCAPTIV_023206</name>
</gene>
<protein>
    <submittedName>
        <fullName evidence="2">Uncharacterized protein</fullName>
    </submittedName>
</protein>
<sequence>EDPLVLNEYREDLRTECEKFGEVKKVILFDVEETSREREERLKGWSAFLDGTDKEQQKNCGSEPAESSTEPSESTSTTEPQKTEPQLSEQPDEQVDSTDSSLAGSDNDEA</sequence>
<feature type="region of interest" description="Disordered" evidence="1">
    <location>
        <begin position="35"/>
        <end position="110"/>
    </location>
</feature>
<evidence type="ECO:0000313" key="2">
    <source>
        <dbReference type="EMBL" id="MEQ2213907.1"/>
    </source>
</evidence>
<proteinExistence type="predicted"/>
<organism evidence="2 3">
    <name type="scientific">Xenoophorus captivus</name>
    <dbReference type="NCBI Taxonomy" id="1517983"/>
    <lineage>
        <taxon>Eukaryota</taxon>
        <taxon>Metazoa</taxon>
        <taxon>Chordata</taxon>
        <taxon>Craniata</taxon>
        <taxon>Vertebrata</taxon>
        <taxon>Euteleostomi</taxon>
        <taxon>Actinopterygii</taxon>
        <taxon>Neopterygii</taxon>
        <taxon>Teleostei</taxon>
        <taxon>Neoteleostei</taxon>
        <taxon>Acanthomorphata</taxon>
        <taxon>Ovalentaria</taxon>
        <taxon>Atherinomorphae</taxon>
        <taxon>Cyprinodontiformes</taxon>
        <taxon>Goodeidae</taxon>
        <taxon>Xenoophorus</taxon>
    </lineage>
</organism>
<accession>A0ABV0S2Y3</accession>
<evidence type="ECO:0000256" key="1">
    <source>
        <dbReference type="SAM" id="MobiDB-lite"/>
    </source>
</evidence>